<accession>A0AAW1PRU1</accession>
<evidence type="ECO:0000313" key="4">
    <source>
        <dbReference type="Proteomes" id="UP001465755"/>
    </source>
</evidence>
<keyword evidence="2" id="KW-0812">Transmembrane</keyword>
<dbReference type="AlphaFoldDB" id="A0AAW1PRU1"/>
<feature type="region of interest" description="Disordered" evidence="1">
    <location>
        <begin position="103"/>
        <end position="129"/>
    </location>
</feature>
<dbReference type="Proteomes" id="UP001465755">
    <property type="component" value="Unassembled WGS sequence"/>
</dbReference>
<comment type="caution">
    <text evidence="3">The sequence shown here is derived from an EMBL/GenBank/DDBJ whole genome shotgun (WGS) entry which is preliminary data.</text>
</comment>
<evidence type="ECO:0000313" key="3">
    <source>
        <dbReference type="EMBL" id="KAK9812530.1"/>
    </source>
</evidence>
<keyword evidence="2" id="KW-0472">Membrane</keyword>
<keyword evidence="4" id="KW-1185">Reference proteome</keyword>
<evidence type="ECO:0000256" key="1">
    <source>
        <dbReference type="SAM" id="MobiDB-lite"/>
    </source>
</evidence>
<proteinExistence type="predicted"/>
<feature type="compositionally biased region" description="Basic and acidic residues" evidence="1">
    <location>
        <begin position="119"/>
        <end position="129"/>
    </location>
</feature>
<organism evidence="3 4">
    <name type="scientific">Symbiochloris irregularis</name>
    <dbReference type="NCBI Taxonomy" id="706552"/>
    <lineage>
        <taxon>Eukaryota</taxon>
        <taxon>Viridiplantae</taxon>
        <taxon>Chlorophyta</taxon>
        <taxon>core chlorophytes</taxon>
        <taxon>Trebouxiophyceae</taxon>
        <taxon>Trebouxiales</taxon>
        <taxon>Trebouxiaceae</taxon>
        <taxon>Symbiochloris</taxon>
    </lineage>
</organism>
<keyword evidence="2" id="KW-1133">Transmembrane helix</keyword>
<dbReference type="EMBL" id="JALJOQ010000006">
    <property type="protein sequence ID" value="KAK9812530.1"/>
    <property type="molecule type" value="Genomic_DNA"/>
</dbReference>
<protein>
    <submittedName>
        <fullName evidence="3">Uncharacterized protein</fullName>
    </submittedName>
</protein>
<reference evidence="3 4" key="1">
    <citation type="journal article" date="2024" name="Nat. Commun.">
        <title>Phylogenomics reveals the evolutionary origins of lichenization in chlorophyte algae.</title>
        <authorList>
            <person name="Puginier C."/>
            <person name="Libourel C."/>
            <person name="Otte J."/>
            <person name="Skaloud P."/>
            <person name="Haon M."/>
            <person name="Grisel S."/>
            <person name="Petersen M."/>
            <person name="Berrin J.G."/>
            <person name="Delaux P.M."/>
            <person name="Dal Grande F."/>
            <person name="Keller J."/>
        </authorList>
    </citation>
    <scope>NUCLEOTIDE SEQUENCE [LARGE SCALE GENOMIC DNA]</scope>
    <source>
        <strain evidence="3 4">SAG 2036</strain>
    </source>
</reference>
<gene>
    <name evidence="3" type="ORF">WJX73_006516</name>
</gene>
<name>A0AAW1PRU1_9CHLO</name>
<sequence length="129" mass="13222">MGANTLSGALAPVESIHTSESLAVSTAAAIVGAICFIILIGVVVLLAFKLWNRSEHAAAATQERQEVTSTAPAKQLNTASQSPAPLLAGIIVVQPNGELLAGQQAVSDPVPASSPPPKLEAEESYKNLQ</sequence>
<evidence type="ECO:0000256" key="2">
    <source>
        <dbReference type="SAM" id="Phobius"/>
    </source>
</evidence>
<feature type="transmembrane region" description="Helical" evidence="2">
    <location>
        <begin position="22"/>
        <end position="48"/>
    </location>
</feature>